<dbReference type="GO" id="GO:0005737">
    <property type="term" value="C:cytoplasm"/>
    <property type="evidence" value="ECO:0007669"/>
    <property type="project" value="InterPro"/>
</dbReference>
<dbReference type="Pfam" id="PF04818">
    <property type="entry name" value="CID"/>
    <property type="match status" value="1"/>
</dbReference>
<feature type="non-terminal residue" evidence="13">
    <location>
        <position position="1"/>
    </location>
</feature>
<feature type="domain" description="RRM" evidence="11">
    <location>
        <begin position="1218"/>
        <end position="1292"/>
    </location>
</feature>
<feature type="compositionally biased region" description="Low complexity" evidence="9">
    <location>
        <begin position="2076"/>
        <end position="2092"/>
    </location>
</feature>
<dbReference type="PANTHER" id="PTHR23140">
    <property type="entry name" value="RNA PROCESSING PROTEIN LD23810P"/>
    <property type="match status" value="1"/>
</dbReference>
<dbReference type="GO" id="GO:0005634">
    <property type="term" value="C:nucleus"/>
    <property type="evidence" value="ECO:0007669"/>
    <property type="project" value="UniProtKB-SubCell"/>
</dbReference>
<dbReference type="SUPFAM" id="SSF50729">
    <property type="entry name" value="PH domain-like"/>
    <property type="match status" value="1"/>
</dbReference>
<feature type="compositionally biased region" description="Basic and acidic residues" evidence="9">
    <location>
        <begin position="589"/>
        <end position="623"/>
    </location>
</feature>
<dbReference type="Pfam" id="PF00076">
    <property type="entry name" value="RRM_1"/>
    <property type="match status" value="1"/>
</dbReference>
<evidence type="ECO:0000256" key="4">
    <source>
        <dbReference type="ARBA" id="ARBA00023015"/>
    </source>
</evidence>
<feature type="compositionally biased region" description="Low complexity" evidence="9">
    <location>
        <begin position="515"/>
        <end position="529"/>
    </location>
</feature>
<feature type="domain" description="PH" evidence="10">
    <location>
        <begin position="345"/>
        <end position="444"/>
    </location>
</feature>
<feature type="compositionally biased region" description="Low complexity" evidence="9">
    <location>
        <begin position="1084"/>
        <end position="1095"/>
    </location>
</feature>
<dbReference type="InterPro" id="IPR010599">
    <property type="entry name" value="CNK2/3_dom"/>
</dbReference>
<evidence type="ECO:0000259" key="11">
    <source>
        <dbReference type="PROSITE" id="PS50102"/>
    </source>
</evidence>
<dbReference type="GO" id="GO:0003723">
    <property type="term" value="F:RNA binding"/>
    <property type="evidence" value="ECO:0007669"/>
    <property type="project" value="UniProtKB-UniRule"/>
</dbReference>
<feature type="region of interest" description="Disordered" evidence="9">
    <location>
        <begin position="1083"/>
        <end position="1209"/>
    </location>
</feature>
<dbReference type="SMART" id="SM00233">
    <property type="entry name" value="PH"/>
    <property type="match status" value="1"/>
</dbReference>
<organism evidence="13 14">
    <name type="scientific">Pleuronectes platessa</name>
    <name type="common">European plaice</name>
    <dbReference type="NCBI Taxonomy" id="8262"/>
    <lineage>
        <taxon>Eukaryota</taxon>
        <taxon>Metazoa</taxon>
        <taxon>Chordata</taxon>
        <taxon>Craniata</taxon>
        <taxon>Vertebrata</taxon>
        <taxon>Euteleostomi</taxon>
        <taxon>Actinopterygii</taxon>
        <taxon>Neopterygii</taxon>
        <taxon>Teleostei</taxon>
        <taxon>Neoteleostei</taxon>
        <taxon>Acanthomorphata</taxon>
        <taxon>Carangaria</taxon>
        <taxon>Pleuronectiformes</taxon>
        <taxon>Pleuronectoidei</taxon>
        <taxon>Pleuronectidae</taxon>
        <taxon>Pleuronectes</taxon>
    </lineage>
</organism>
<feature type="region of interest" description="Disordered" evidence="9">
    <location>
        <begin position="97"/>
        <end position="117"/>
    </location>
</feature>
<keyword evidence="6" id="KW-0539">Nucleus</keyword>
<dbReference type="CDD" id="cd12462">
    <property type="entry name" value="RRM_SCAF8"/>
    <property type="match status" value="1"/>
</dbReference>
<dbReference type="SMART" id="SM00360">
    <property type="entry name" value="RRM"/>
    <property type="match status" value="1"/>
</dbReference>
<feature type="compositionally biased region" description="Basic and acidic residues" evidence="9">
    <location>
        <begin position="568"/>
        <end position="580"/>
    </location>
</feature>
<feature type="compositionally biased region" description="Basic and acidic residues" evidence="9">
    <location>
        <begin position="1825"/>
        <end position="1868"/>
    </location>
</feature>
<feature type="compositionally biased region" description="Polar residues" evidence="9">
    <location>
        <begin position="1944"/>
        <end position="1956"/>
    </location>
</feature>
<dbReference type="InterPro" id="IPR035979">
    <property type="entry name" value="RBD_domain_sf"/>
</dbReference>
<keyword evidence="4" id="KW-0805">Transcription regulation</keyword>
<dbReference type="InterPro" id="IPR012677">
    <property type="entry name" value="Nucleotide-bd_a/b_plait_sf"/>
</dbReference>
<dbReference type="PROSITE" id="PS50102">
    <property type="entry name" value="RRM"/>
    <property type="match status" value="1"/>
</dbReference>
<dbReference type="PANTHER" id="PTHR23140:SF1">
    <property type="entry name" value="SR-RELATED CTD ASSOCIATED FACTOR 8"/>
    <property type="match status" value="1"/>
</dbReference>
<dbReference type="Proteomes" id="UP001153269">
    <property type="component" value="Unassembled WGS sequence"/>
</dbReference>
<dbReference type="PROSITE" id="PS51391">
    <property type="entry name" value="CID"/>
    <property type="match status" value="1"/>
</dbReference>
<evidence type="ECO:0000256" key="7">
    <source>
        <dbReference type="PROSITE-ProRule" id="PRU00176"/>
    </source>
</evidence>
<feature type="compositionally biased region" description="Polar residues" evidence="9">
    <location>
        <begin position="1613"/>
        <end position="1622"/>
    </location>
</feature>
<feature type="compositionally biased region" description="Basic and acidic residues" evidence="9">
    <location>
        <begin position="1786"/>
        <end position="1818"/>
    </location>
</feature>
<feature type="compositionally biased region" description="Basic residues" evidence="9">
    <location>
        <begin position="1138"/>
        <end position="1184"/>
    </location>
</feature>
<feature type="compositionally biased region" description="Basic and acidic residues" evidence="9">
    <location>
        <begin position="1623"/>
        <end position="1641"/>
    </location>
</feature>
<dbReference type="CDD" id="cd01260">
    <property type="entry name" value="PH_CNK_mammalian-like"/>
    <property type="match status" value="1"/>
</dbReference>
<protein>
    <recommendedName>
        <fullName evidence="15">SR-related CTD associated factor 8</fullName>
    </recommendedName>
</protein>
<dbReference type="FunFam" id="3.30.70.330:FF:000094">
    <property type="entry name" value="SR-related CTD associated factor 8"/>
    <property type="match status" value="1"/>
</dbReference>
<dbReference type="InterPro" id="IPR006569">
    <property type="entry name" value="CID_dom"/>
</dbReference>
<feature type="compositionally biased region" description="Basic and acidic residues" evidence="9">
    <location>
        <begin position="1015"/>
        <end position="1026"/>
    </location>
</feature>
<keyword evidence="5" id="KW-0804">Transcription</keyword>
<accession>A0A9N7YB10</accession>
<dbReference type="GO" id="GO:0016020">
    <property type="term" value="C:membrane"/>
    <property type="evidence" value="ECO:0007669"/>
    <property type="project" value="InterPro"/>
</dbReference>
<dbReference type="SUPFAM" id="SSF54928">
    <property type="entry name" value="RNA-binding domain, RBD"/>
    <property type="match status" value="1"/>
</dbReference>
<dbReference type="CDD" id="cd17004">
    <property type="entry name" value="CID_SCAF8"/>
    <property type="match status" value="1"/>
</dbReference>
<dbReference type="InterPro" id="IPR008942">
    <property type="entry name" value="ENTH_VHS"/>
</dbReference>
<feature type="region of interest" description="Disordered" evidence="9">
    <location>
        <begin position="1"/>
        <end position="69"/>
    </location>
</feature>
<dbReference type="FunFam" id="1.25.40.90:FF:000004">
    <property type="entry name" value="splicing factor, arginine/serine-rich 15"/>
    <property type="match status" value="1"/>
</dbReference>
<evidence type="ECO:0000259" key="12">
    <source>
        <dbReference type="PROSITE" id="PS51391"/>
    </source>
</evidence>
<feature type="compositionally biased region" description="Gly residues" evidence="9">
    <location>
        <begin position="1665"/>
        <end position="1674"/>
    </location>
</feature>
<keyword evidence="14" id="KW-1185">Reference proteome</keyword>
<evidence type="ECO:0000313" key="13">
    <source>
        <dbReference type="EMBL" id="CAB1419191.1"/>
    </source>
</evidence>
<evidence type="ECO:0000256" key="9">
    <source>
        <dbReference type="SAM" id="MobiDB-lite"/>
    </source>
</evidence>
<evidence type="ECO:0008006" key="15">
    <source>
        <dbReference type="Google" id="ProtNLM"/>
    </source>
</evidence>
<evidence type="ECO:0000256" key="8">
    <source>
        <dbReference type="SAM" id="Coils"/>
    </source>
</evidence>
<feature type="region of interest" description="Disordered" evidence="9">
    <location>
        <begin position="549"/>
        <end position="623"/>
    </location>
</feature>
<feature type="compositionally biased region" description="Polar residues" evidence="9">
    <location>
        <begin position="1772"/>
        <end position="1782"/>
    </location>
</feature>
<evidence type="ECO:0000256" key="6">
    <source>
        <dbReference type="ARBA" id="ARBA00023242"/>
    </source>
</evidence>
<keyword evidence="8" id="KW-0175">Coiled coil</keyword>
<evidence type="ECO:0000256" key="1">
    <source>
        <dbReference type="ARBA" id="ARBA00004123"/>
    </source>
</evidence>
<sequence length="2134" mass="235367">NNSSLIRAQSPCGSANGSTKKEKPAIMDLYIPPPPQMPYTPREMRTEALPSISKRPKGAESPNSFLDQESRRRCTIADYDKLSVGCPIEANVIQPRMREHKPSRGKPRPLSMPVDTSAGVVDPYAKPWAQGRKGEELLYRYLSNERIPTIVEEVPSVSPPYRPAGERHLVRVDHIRGSRYYSNTDLHNSATIPYMEDIKKAPVAPASKRTTAERSLLGPDWYASSDFLNRYNQPHIRSWSFSQAVIGGSTPGLTSDHPKPADPSFCFVFKSHMFAKVWSDFEQSCRNTLLCLGSWWKAAFPISVSQSMAADDYNPVSLRHKSKKKSRGGNGTMSRRRISVKELGQPDHQGWLYRKKESKGFLGMKWKKFWFVLKKTAFYWYNNQLAEKAEGYIDLTNFMIDRAIECKKKHAFKACHPQVMMFYFAAESHEEMNLWLNKLGLASIKYEPTEQNPAAECYSEASDHEEAESTEIPPPPYSEQTLRSSVEAPAPPGSTHQGTLPPPYSSAAPSETNCSLSSPVSTMTSQSSASSLAKHRQSWLDLVSQASPPAGEVAGVCSAQVHSQQQPSREEAEGQGEEVKGGPQVMESSVHRGPSDMAAKEENTAAEVESQKEDSGDHGNGSDEMERLYIHLKQASLSPIGDRKPSTKREFRASFVKRCKNHTINDKLHLIRTLNSTLKSKEADLQVIEQVLTEQELTSHKFREWKEANGKLGAGDLRETEPTGGATGQESCGITCCEPHGIAMDAVKSFNNELYSLNEYKPPISKAKMTQITKSGIKAIKFYKHVVQSVEKFVQKCKPEYKVPGLYVIDSIVRQSRHQFGTEKDVFAPRFSKNIIPTFQHLYRCPSDDKSKIVRVLNLWQKNAVFKSDIIQPLLDMAAGIAPPSVTPVMSSSASAVNNATPGTPATPATPANLVQGLPDWASQINNTDTVAAVAQILQSPQGQQLQQLVQSLQMQQQKPQPSLLQALDAGLVVQLQALTAQLTAAATANSLNPLEQRVSSFNKKLLGPFDFGNDSERGEESKKDSSSSQLPMVSEPMNSSLFHQLAEQLQQQNLEQFQKQLMEHQQKAMSIEGQDSIFGQENSAATAQSISQQQLPDSENKMDDSMDNQQQDMDMDLDEGPDGMEEESFEAEERKAVTRSRTRSRSRSRSPKRRRSRSRSGSRKRKHRKRSRSRSRDRKRKSSRSYSSERRAREREKERQKKGLPPIRSKTLSVCSTTLWVGQVDKKATQQDLTNLFEEFGQIESINMIPPRGCAYICMVHRQDAFRARQKLSTGSFKIGSKVIKIAWALNKGVKQEYKQFWDVDLGVTYIPWEKVKLDDLDDFAEGGIIDQETVNDEWESAKSAEPVKEVTSQQVSAETTAVSNSQAEAYNQQVTMMPVQLPVPQAVPSPVGLVPPSFPVPMGIPPPGYGLPPPFLRAGFNAAQPPPGFMQAAQTAGMASATSSLGQPSVATGQDAVKESLFGAMIPPTSSIPGSFMPSALAGAGLFNPMGVQTQVTHEKTAHSAERLDAAAELTLQGMQNAVRSGMGLLGMHPSASLTHPLHQSGLAGQRMPGLLPLDVRPNLLQPGAAARFPLLLQHGPTQQAVGLLESSLQAQARARAPFSQLDPFNRAQNLTNENVSKTEEKSSSNADEGKDQDYRFPPMEKPSTGLLRTPPPDHRETLGGGAAGGAAGRPPLLQTPGTQPARSSLLGRLQALAGFTPDNRWSQSRGDFDERDGMRGAPQAPSAPKGFQEERPTPGQSFPSRFDSRPGAAGGAGAPANASATSGPQAWNRSGTTTAPFDGESHQDLDDRRRQWDRQRDRDERDFDFRREMNGYRHSHSREREHDRDRDRDRERDRERDRDRERERDRDKEKDRENQRERERGGWTPLLPLPTPLLPTPSLNPNLTLNQGKLLAPLKLNPQLQQRFQSPLLPQAPGKPPLMGLNQPLPQVQIKTPPPSQSQADTPEGQSETPASSESPQAQSPPSAQSPEPSPDDNIAQSPSKTTASPGIESPNQALPLVEASPQYSPVAFTQAVSSPEEPTHSVEEQESPQNIEEEEEEEEGEESQDSASSSQPQWVNGPVIDNMDVADPTPEGSPEPTSEPASESVHSESEAEQLASPKDVDNEQSEPMEEAASQPVVDTVTDTEGT</sequence>
<feature type="compositionally biased region" description="Low complexity" evidence="9">
    <location>
        <begin position="1883"/>
        <end position="1893"/>
    </location>
</feature>
<feature type="compositionally biased region" description="Acidic residues" evidence="9">
    <location>
        <begin position="1114"/>
        <end position="1131"/>
    </location>
</feature>
<feature type="compositionally biased region" description="Low complexity" evidence="9">
    <location>
        <begin position="1957"/>
        <end position="1974"/>
    </location>
</feature>
<feature type="compositionally biased region" description="Low complexity" evidence="9">
    <location>
        <begin position="1761"/>
        <end position="1771"/>
    </location>
</feature>
<evidence type="ECO:0000256" key="5">
    <source>
        <dbReference type="ARBA" id="ARBA00023163"/>
    </source>
</evidence>
<dbReference type="InterPro" id="IPR051485">
    <property type="entry name" value="SR-CTD_assoc_factor"/>
</dbReference>
<evidence type="ECO:0000256" key="2">
    <source>
        <dbReference type="ARBA" id="ARBA00022553"/>
    </source>
</evidence>
<evidence type="ECO:0000313" key="14">
    <source>
        <dbReference type="Proteomes" id="UP001153269"/>
    </source>
</evidence>
<dbReference type="Pfam" id="PF00169">
    <property type="entry name" value="PH"/>
    <property type="match status" value="1"/>
</dbReference>
<feature type="compositionally biased region" description="Polar residues" evidence="9">
    <location>
        <begin position="1982"/>
        <end position="2000"/>
    </location>
</feature>
<keyword evidence="2" id="KW-0597">Phosphoprotein</keyword>
<dbReference type="PROSITE" id="PS50003">
    <property type="entry name" value="PH_DOMAIN"/>
    <property type="match status" value="1"/>
</dbReference>
<feature type="region of interest" description="Disordered" evidence="9">
    <location>
        <begin position="1703"/>
        <end position="2134"/>
    </location>
</feature>
<dbReference type="GO" id="GO:0009966">
    <property type="term" value="P:regulation of signal transduction"/>
    <property type="evidence" value="ECO:0007669"/>
    <property type="project" value="InterPro"/>
</dbReference>
<feature type="compositionally biased region" description="Basic and acidic residues" evidence="9">
    <location>
        <begin position="1188"/>
        <end position="1202"/>
    </location>
</feature>
<dbReference type="Gene3D" id="1.25.40.90">
    <property type="match status" value="1"/>
</dbReference>
<dbReference type="InterPro" id="IPR034370">
    <property type="entry name" value="SCAF8_RRM"/>
</dbReference>
<dbReference type="SUPFAM" id="SSF48464">
    <property type="entry name" value="ENTH/VHS domain"/>
    <property type="match status" value="1"/>
</dbReference>
<feature type="region of interest" description="Disordered" evidence="9">
    <location>
        <begin position="1606"/>
        <end position="1688"/>
    </location>
</feature>
<evidence type="ECO:0000256" key="3">
    <source>
        <dbReference type="ARBA" id="ARBA00022884"/>
    </source>
</evidence>
<feature type="compositionally biased region" description="Acidic residues" evidence="9">
    <location>
        <begin position="2039"/>
        <end position="2052"/>
    </location>
</feature>
<reference evidence="13" key="1">
    <citation type="submission" date="2020-03" db="EMBL/GenBank/DDBJ databases">
        <authorList>
            <person name="Weist P."/>
        </authorList>
    </citation>
    <scope>NUCLEOTIDE SEQUENCE</scope>
</reference>
<dbReference type="InterPro" id="IPR011993">
    <property type="entry name" value="PH-like_dom_sf"/>
</dbReference>
<dbReference type="InterPro" id="IPR000504">
    <property type="entry name" value="RRM_dom"/>
</dbReference>
<dbReference type="EMBL" id="CADEAL010000371">
    <property type="protein sequence ID" value="CAB1419191.1"/>
    <property type="molecule type" value="Genomic_DNA"/>
</dbReference>
<dbReference type="Pfam" id="PF06663">
    <property type="entry name" value="CNK2_3_dom"/>
    <property type="match status" value="1"/>
</dbReference>
<dbReference type="SMART" id="SM00582">
    <property type="entry name" value="RPR"/>
    <property type="match status" value="1"/>
</dbReference>
<feature type="domain" description="CID" evidence="12">
    <location>
        <begin position="742"/>
        <end position="882"/>
    </location>
</feature>
<dbReference type="Gene3D" id="3.30.70.330">
    <property type="match status" value="1"/>
</dbReference>
<feature type="region of interest" description="Disordered" evidence="9">
    <location>
        <begin position="1006"/>
        <end position="1035"/>
    </location>
</feature>
<evidence type="ECO:0000259" key="10">
    <source>
        <dbReference type="PROSITE" id="PS50003"/>
    </source>
</evidence>
<name>A0A9N7YB10_PLEPL</name>
<feature type="coiled-coil region" evidence="8">
    <location>
        <begin position="1048"/>
        <end position="1075"/>
    </location>
</feature>
<gene>
    <name evidence="13" type="ORF">PLEPLA_LOCUS7019</name>
</gene>
<feature type="region of interest" description="Disordered" evidence="9">
    <location>
        <begin position="453"/>
        <end position="529"/>
    </location>
</feature>
<comment type="caution">
    <text evidence="13">The sequence shown here is derived from an EMBL/GenBank/DDBJ whole genome shotgun (WGS) entry which is preliminary data.</text>
</comment>
<comment type="subcellular location">
    <subcellularLocation>
        <location evidence="1">Nucleus</location>
    </subcellularLocation>
</comment>
<proteinExistence type="predicted"/>
<feature type="compositionally biased region" description="Polar residues" evidence="9">
    <location>
        <begin position="1"/>
        <end position="18"/>
    </location>
</feature>
<keyword evidence="3 7" id="KW-0694">RNA-binding</keyword>
<dbReference type="InterPro" id="IPR001849">
    <property type="entry name" value="PH_domain"/>
</dbReference>
<dbReference type="Gene3D" id="2.30.29.30">
    <property type="entry name" value="Pleckstrin-homology domain (PH domain)/Phosphotyrosine-binding domain (PTB)"/>
    <property type="match status" value="1"/>
</dbReference>